<proteinExistence type="predicted"/>
<evidence type="ECO:0000313" key="1">
    <source>
        <dbReference type="EMBL" id="CAE0147651.1"/>
    </source>
</evidence>
<organism evidence="1">
    <name type="scientific">Haptolina ericina</name>
    <dbReference type="NCBI Taxonomy" id="156174"/>
    <lineage>
        <taxon>Eukaryota</taxon>
        <taxon>Haptista</taxon>
        <taxon>Haptophyta</taxon>
        <taxon>Prymnesiophyceae</taxon>
        <taxon>Prymnesiales</taxon>
        <taxon>Prymnesiaceae</taxon>
        <taxon>Haptolina</taxon>
    </lineage>
</organism>
<dbReference type="AlphaFoldDB" id="A0A7S3BX46"/>
<sequence>MMLCVTLSDRSGAGRASIWLRQVMRKYDASFLRAAMTSREARLANVKAAEQIGDVMLQRRQQRSLIQDNDVPPAPRTRAQKRASPFQTSTTLILSSHCVDIAAPVVRKVPSTILFV</sequence>
<reference evidence="1" key="1">
    <citation type="submission" date="2021-01" db="EMBL/GenBank/DDBJ databases">
        <authorList>
            <person name="Corre E."/>
            <person name="Pelletier E."/>
            <person name="Niang G."/>
            <person name="Scheremetjew M."/>
            <person name="Finn R."/>
            <person name="Kale V."/>
            <person name="Holt S."/>
            <person name="Cochrane G."/>
            <person name="Meng A."/>
            <person name="Brown T."/>
            <person name="Cohen L."/>
        </authorList>
    </citation>
    <scope>NUCLEOTIDE SEQUENCE</scope>
    <source>
        <strain evidence="1">CCMP281</strain>
    </source>
</reference>
<accession>A0A7S3BX46</accession>
<gene>
    <name evidence="1" type="ORF">HERI1096_LOCUS36972</name>
</gene>
<dbReference type="EMBL" id="HBHX01066806">
    <property type="protein sequence ID" value="CAE0147651.1"/>
    <property type="molecule type" value="Transcribed_RNA"/>
</dbReference>
<name>A0A7S3BX46_9EUKA</name>
<protein>
    <submittedName>
        <fullName evidence="1">Uncharacterized protein</fullName>
    </submittedName>
</protein>